<keyword evidence="6 8" id="KW-0100">Branched-chain amino acid biosynthesis</keyword>
<comment type="pathway">
    <text evidence="1 8">Amino-acid biosynthesis; L-isoleucine biosynthesis; L-isoleucine from 2-oxobutanoate: step 1/4.</text>
</comment>
<name>A0A0H2PZB9_9ENTE</name>
<dbReference type="InterPro" id="IPR039557">
    <property type="entry name" value="AHAS_ACT"/>
</dbReference>
<dbReference type="InterPro" id="IPR045865">
    <property type="entry name" value="ACT-like_dom_sf"/>
</dbReference>
<dbReference type="GO" id="GO:0009097">
    <property type="term" value="P:isoleucine biosynthetic process"/>
    <property type="evidence" value="ECO:0007669"/>
    <property type="project" value="UniProtKB-UniRule"/>
</dbReference>
<protein>
    <recommendedName>
        <fullName evidence="8">Acetolactate synthase small subunit</fullName>
        <shortName evidence="8">AHAS</shortName>
        <shortName evidence="8">ALS</shortName>
        <ecNumber evidence="8">2.2.1.6</ecNumber>
    </recommendedName>
    <alternativeName>
        <fullName evidence="8">Acetohydroxy-acid synthase small subunit</fullName>
    </alternativeName>
</protein>
<dbReference type="InterPro" id="IPR019455">
    <property type="entry name" value="Acetolactate_synth_ssu_C"/>
</dbReference>
<evidence type="ECO:0000256" key="7">
    <source>
        <dbReference type="ARBA" id="ARBA00048670"/>
    </source>
</evidence>
<evidence type="ECO:0000256" key="1">
    <source>
        <dbReference type="ARBA" id="ARBA00004974"/>
    </source>
</evidence>
<dbReference type="InterPro" id="IPR027271">
    <property type="entry name" value="Acetolactate_synth/TF_NikR_C"/>
</dbReference>
<dbReference type="NCBIfam" id="TIGR00119">
    <property type="entry name" value="acolac_sm"/>
    <property type="match status" value="1"/>
</dbReference>
<dbReference type="EMBL" id="JABAFV010000013">
    <property type="protein sequence ID" value="NME50238.1"/>
    <property type="molecule type" value="Genomic_DNA"/>
</dbReference>
<dbReference type="EC" id="2.2.1.6" evidence="8"/>
<comment type="catalytic activity">
    <reaction evidence="7 8">
        <text>2 pyruvate + H(+) = (2S)-2-acetolactate + CO2</text>
        <dbReference type="Rhea" id="RHEA:25249"/>
        <dbReference type="ChEBI" id="CHEBI:15361"/>
        <dbReference type="ChEBI" id="CHEBI:15378"/>
        <dbReference type="ChEBI" id="CHEBI:16526"/>
        <dbReference type="ChEBI" id="CHEBI:58476"/>
        <dbReference type="EC" id="2.2.1.6"/>
    </reaction>
</comment>
<dbReference type="Proteomes" id="UP001290582">
    <property type="component" value="Unassembled WGS sequence"/>
</dbReference>
<comment type="function">
    <text evidence="8">Catalyzes the conversion of 2 pyruvate molecules into acetolactate in the first common step of the biosynthetic pathway of the branched-amino acids such as leucine, isoleucine, and valine.</text>
</comment>
<dbReference type="InterPro" id="IPR002912">
    <property type="entry name" value="ACT_dom"/>
</dbReference>
<dbReference type="InterPro" id="IPR004789">
    <property type="entry name" value="Acetalactate_synth_ssu"/>
</dbReference>
<evidence type="ECO:0000313" key="11">
    <source>
        <dbReference type="EMBL" id="MDZ5596838.1"/>
    </source>
</evidence>
<dbReference type="GO" id="GO:0009099">
    <property type="term" value="P:L-valine biosynthetic process"/>
    <property type="evidence" value="ECO:0007669"/>
    <property type="project" value="UniProtKB-UniRule"/>
</dbReference>
<organism evidence="12 19">
    <name type="scientific">Enterococcus cecorum</name>
    <dbReference type="NCBI Taxonomy" id="44008"/>
    <lineage>
        <taxon>Bacteria</taxon>
        <taxon>Bacillati</taxon>
        <taxon>Bacillota</taxon>
        <taxon>Bacilli</taxon>
        <taxon>Lactobacillales</taxon>
        <taxon>Enterococcaceae</taxon>
        <taxon>Enterococcus</taxon>
    </lineage>
</organism>
<dbReference type="NCBIfam" id="NF008864">
    <property type="entry name" value="PRK11895.1"/>
    <property type="match status" value="1"/>
</dbReference>
<dbReference type="Gene3D" id="3.30.70.1150">
    <property type="entry name" value="ACT-like. Chain A, domain 2"/>
    <property type="match status" value="1"/>
</dbReference>
<reference evidence="11" key="7">
    <citation type="submission" date="2023-12" db="EMBL/GenBank/DDBJ databases">
        <title>Molecular genomic analyses of Enterococcus cecorum from sepsis oubreaks in broilers.</title>
        <authorList>
            <person name="Rhoads D."/>
            <person name="Alrubaye A."/>
        </authorList>
    </citation>
    <scope>NUCLEOTIDE SEQUENCE</scope>
    <source>
        <strain evidence="11">1755</strain>
    </source>
</reference>
<feature type="domain" description="ACT" evidence="9">
    <location>
        <begin position="4"/>
        <end position="79"/>
    </location>
</feature>
<dbReference type="Gene3D" id="3.30.70.260">
    <property type="match status" value="1"/>
</dbReference>
<dbReference type="UniPathway" id="UPA00049">
    <property type="reaction ID" value="UER00059"/>
</dbReference>
<keyword evidence="8 12" id="KW-0808">Transferase</keyword>
<comment type="pathway">
    <text evidence="2 8">Amino-acid biosynthesis; L-valine biosynthesis; L-valine from pyruvate: step 1/4.</text>
</comment>
<dbReference type="Pfam" id="PF10369">
    <property type="entry name" value="ALS_ss_C"/>
    <property type="match status" value="1"/>
</dbReference>
<gene>
    <name evidence="12" type="primary">ilvN</name>
    <name evidence="14" type="ORF">A5869_000473</name>
    <name evidence="13" type="ORF">B5E88_03230</name>
    <name evidence="15" type="ORF">EB18_02207</name>
    <name evidence="12" type="ORF">HF857_08400</name>
    <name evidence="10" type="ORF">P7H47_02660</name>
    <name evidence="11" type="ORF">U1294_01100</name>
</gene>
<dbReference type="EMBL" id="LEOY01000023">
    <property type="protein sequence ID" value="RBR27520.1"/>
    <property type="molecule type" value="Genomic_DNA"/>
</dbReference>
<sequence length="158" mass="17503">MRRTVTAVVYNQAGVLSRITSTLNRRQVNIESISVGTVERKDISRMTISFNVESEADAEQVIKQLNKQIEVLKVTDLTHTPHVERELALIKVNAPANTRLEIQAMVSPFRADIVDVAASTITIQVVGHPDKVEACIEILKPYGIKRMARTGVTSLIRG</sequence>
<dbReference type="PANTHER" id="PTHR30239:SF0">
    <property type="entry name" value="ACETOLACTATE SYNTHASE SMALL SUBUNIT 1, CHLOROPLASTIC"/>
    <property type="match status" value="1"/>
</dbReference>
<evidence type="ECO:0000259" key="9">
    <source>
        <dbReference type="PROSITE" id="PS51671"/>
    </source>
</evidence>
<comment type="similarity">
    <text evidence="3 8">Belongs to the acetolactate synthase small subunit family.</text>
</comment>
<reference evidence="13" key="4">
    <citation type="journal article" date="2018" name="BMC Genomics">
        <title>Whole genome sequencing and function prediction of 133 gut anaerobes isolated from chicken caecum in pure cultures.</title>
        <authorList>
            <person name="Medvecky M."/>
            <person name="Cejkova D."/>
            <person name="Polansky O."/>
            <person name="Karasova D."/>
            <person name="Kubasova T."/>
            <person name="Cizek A."/>
            <person name="Rychlik I."/>
        </authorList>
    </citation>
    <scope>NUCLEOTIDE SEQUENCE</scope>
    <source>
        <strain evidence="13">An144</strain>
    </source>
</reference>
<dbReference type="CDD" id="cd04878">
    <property type="entry name" value="ACT_AHAS"/>
    <property type="match status" value="1"/>
</dbReference>
<dbReference type="PANTHER" id="PTHR30239">
    <property type="entry name" value="ACETOLACTATE SYNTHASE SMALL SUBUNIT"/>
    <property type="match status" value="1"/>
</dbReference>
<evidence type="ECO:0000313" key="18">
    <source>
        <dbReference type="Proteomes" id="UP000252800"/>
    </source>
</evidence>
<evidence type="ECO:0000256" key="5">
    <source>
        <dbReference type="ARBA" id="ARBA00022605"/>
    </source>
</evidence>
<proteinExistence type="inferred from homology"/>
<dbReference type="GeneID" id="60871990"/>
<evidence type="ECO:0000256" key="6">
    <source>
        <dbReference type="ARBA" id="ARBA00023304"/>
    </source>
</evidence>
<evidence type="ECO:0000256" key="8">
    <source>
        <dbReference type="RuleBase" id="RU368092"/>
    </source>
</evidence>
<dbReference type="Proteomes" id="UP000196074">
    <property type="component" value="Unassembled WGS sequence"/>
</dbReference>
<comment type="subunit">
    <text evidence="4 8">Dimer of large and small chains.</text>
</comment>
<dbReference type="SUPFAM" id="SSF55021">
    <property type="entry name" value="ACT-like"/>
    <property type="match status" value="2"/>
</dbReference>
<evidence type="ECO:0000256" key="2">
    <source>
        <dbReference type="ARBA" id="ARBA00005025"/>
    </source>
</evidence>
<dbReference type="UniPathway" id="UPA00047">
    <property type="reaction ID" value="UER00055"/>
</dbReference>
<evidence type="ECO:0000313" key="16">
    <source>
        <dbReference type="Proteomes" id="UP000196074"/>
    </source>
</evidence>
<dbReference type="Proteomes" id="UP000196503">
    <property type="component" value="Unassembled WGS sequence"/>
</dbReference>
<accession>A0A0H2PZB9</accession>
<dbReference type="FunFam" id="3.30.70.1150:FF:000001">
    <property type="entry name" value="Acetolactate synthase small subunit"/>
    <property type="match status" value="1"/>
</dbReference>
<comment type="caution">
    <text evidence="12">The sequence shown here is derived from an EMBL/GenBank/DDBJ whole genome shotgun (WGS) entry which is preliminary data.</text>
</comment>
<evidence type="ECO:0000313" key="17">
    <source>
        <dbReference type="Proteomes" id="UP000196503"/>
    </source>
</evidence>
<keyword evidence="5 8" id="KW-0028">Amino-acid biosynthesis</keyword>
<reference evidence="12 19" key="5">
    <citation type="submission" date="2020-04" db="EMBL/GenBank/DDBJ databases">
        <authorList>
            <person name="Hitch T.C.A."/>
            <person name="Wylensek D."/>
            <person name="Clavel T."/>
        </authorList>
    </citation>
    <scope>NUCLEOTIDE SEQUENCE [LARGE SCALE GENOMIC DNA]</scope>
    <source>
        <strain evidence="12 19">WCA-380-WT-3C</strain>
    </source>
</reference>
<reference evidence="14 17" key="3">
    <citation type="submission" date="2017-05" db="EMBL/GenBank/DDBJ databases">
        <title>The Genome Sequence of Enterococcus faecium 2D5_DIV0622.</title>
        <authorList>
            <consortium name="The Broad Institute Genomics Platform"/>
            <consortium name="The Broad Institute Genomic Center for Infectious Diseases"/>
            <person name="Earl A."/>
            <person name="Manson A."/>
            <person name="Schwartman J."/>
            <person name="Gilmore M."/>
            <person name="Abouelleil A."/>
            <person name="Cao P."/>
            <person name="Chapman S."/>
            <person name="Cusick C."/>
            <person name="Shea T."/>
            <person name="Young S."/>
            <person name="Neafsey D."/>
            <person name="Nusbaum C."/>
            <person name="Birren B."/>
        </authorList>
    </citation>
    <scope>NUCLEOTIDE SEQUENCE [LARGE SCALE GENOMIC DNA]</scope>
    <source>
        <strain evidence="14 17">2D5_DIV0622</strain>
    </source>
</reference>
<dbReference type="GO" id="GO:0005829">
    <property type="term" value="C:cytosol"/>
    <property type="evidence" value="ECO:0007669"/>
    <property type="project" value="TreeGrafter"/>
</dbReference>
<reference evidence="16" key="2">
    <citation type="submission" date="2017-04" db="EMBL/GenBank/DDBJ databases">
        <title>Function of individual gut microbiota members based on whole genome sequencing of pure cultures obtained from chicken caecum.</title>
        <authorList>
            <person name="Medvecky M."/>
            <person name="Cejkova D."/>
            <person name="Polansky O."/>
            <person name="Karasova D."/>
            <person name="Kubasova T."/>
            <person name="Cizek A."/>
            <person name="Rychlik I."/>
        </authorList>
    </citation>
    <scope>NUCLEOTIDE SEQUENCE [LARGE SCALE GENOMIC DNA]</scope>
    <source>
        <strain evidence="16">An144</strain>
    </source>
</reference>
<dbReference type="EMBL" id="JAXOGL010000001">
    <property type="protein sequence ID" value="MDZ5596838.1"/>
    <property type="molecule type" value="Genomic_DNA"/>
</dbReference>
<evidence type="ECO:0000313" key="14">
    <source>
        <dbReference type="EMBL" id="OUZ18825.1"/>
    </source>
</evidence>
<dbReference type="EMBL" id="NFLC01000004">
    <property type="protein sequence ID" value="OUQ11225.1"/>
    <property type="molecule type" value="Genomic_DNA"/>
</dbReference>
<dbReference type="InterPro" id="IPR054480">
    <property type="entry name" value="AHAS_small-like_ACT"/>
</dbReference>
<dbReference type="EMBL" id="NIBL01000001">
    <property type="protein sequence ID" value="OUZ18825.1"/>
    <property type="molecule type" value="Genomic_DNA"/>
</dbReference>
<dbReference type="Proteomes" id="UP000588071">
    <property type="component" value="Unassembled WGS sequence"/>
</dbReference>
<evidence type="ECO:0000313" key="10">
    <source>
        <dbReference type="EMBL" id="MDT2796176.1"/>
    </source>
</evidence>
<evidence type="ECO:0000256" key="3">
    <source>
        <dbReference type="ARBA" id="ARBA00006341"/>
    </source>
</evidence>
<evidence type="ECO:0000313" key="19">
    <source>
        <dbReference type="Proteomes" id="UP000588071"/>
    </source>
</evidence>
<dbReference type="RefSeq" id="WP_016252460.1">
    <property type="nucleotide sequence ID" value="NZ_AP035890.1"/>
</dbReference>
<dbReference type="Pfam" id="PF22629">
    <property type="entry name" value="ACT_AHAS_ss"/>
    <property type="match status" value="1"/>
</dbReference>
<evidence type="ECO:0000313" key="13">
    <source>
        <dbReference type="EMBL" id="OUQ11225.1"/>
    </source>
</evidence>
<dbReference type="GO" id="GO:1990610">
    <property type="term" value="F:acetolactate synthase regulator activity"/>
    <property type="evidence" value="ECO:0007669"/>
    <property type="project" value="UniProtKB-UniRule"/>
</dbReference>
<evidence type="ECO:0000256" key="4">
    <source>
        <dbReference type="ARBA" id="ARBA00011744"/>
    </source>
</evidence>
<dbReference type="PROSITE" id="PS51671">
    <property type="entry name" value="ACT"/>
    <property type="match status" value="1"/>
</dbReference>
<dbReference type="Proteomes" id="UP001255696">
    <property type="component" value="Unassembled WGS sequence"/>
</dbReference>
<dbReference type="Proteomes" id="UP000252800">
    <property type="component" value="Unassembled WGS sequence"/>
</dbReference>
<dbReference type="AlphaFoldDB" id="A0A0H2PZB9"/>
<dbReference type="GO" id="GO:0003984">
    <property type="term" value="F:acetolactate synthase activity"/>
    <property type="evidence" value="ECO:0007669"/>
    <property type="project" value="UniProtKB-UniRule"/>
</dbReference>
<evidence type="ECO:0000313" key="12">
    <source>
        <dbReference type="EMBL" id="NME50238.1"/>
    </source>
</evidence>
<evidence type="ECO:0000313" key="15">
    <source>
        <dbReference type="EMBL" id="RBR27520.1"/>
    </source>
</evidence>
<reference evidence="15 18" key="1">
    <citation type="submission" date="2015-06" db="EMBL/GenBank/DDBJ databases">
        <title>The Genome Sequence of Enterococcus cecorum 170AEA1.</title>
        <authorList>
            <consortium name="The Broad Institute Genomics Platform"/>
            <consortium name="The Broad Institute Genome Sequencing Center for Infectious Disease"/>
            <person name="Earl A.M."/>
            <person name="Van Tyne D."/>
            <person name="Lebreton F."/>
            <person name="Saavedra J.T."/>
            <person name="Gilmore M.S."/>
            <person name="Manson McGuire A."/>
            <person name="Clock S."/>
            <person name="Crupain M."/>
            <person name="Rangan U."/>
            <person name="Young S."/>
            <person name="Abouelleil A."/>
            <person name="Cao P."/>
            <person name="Chapman S.B."/>
            <person name="Griggs A."/>
            <person name="Priest M."/>
            <person name="Shea T."/>
            <person name="Wortman J."/>
            <person name="Nusbaum C."/>
            <person name="Birren B."/>
        </authorList>
    </citation>
    <scope>NUCLEOTIDE SEQUENCE [LARGE SCALE GENOMIC DNA]</scope>
    <source>
        <strain evidence="15 18">170AEA1</strain>
    </source>
</reference>
<dbReference type="EMBL" id="JARQBI010000004">
    <property type="protein sequence ID" value="MDT2796176.1"/>
    <property type="molecule type" value="Genomic_DNA"/>
</dbReference>
<reference evidence="10" key="6">
    <citation type="submission" date="2023-03" db="EMBL/GenBank/DDBJ databases">
        <authorList>
            <person name="Shen W."/>
            <person name="Cai J."/>
        </authorList>
    </citation>
    <scope>NUCLEOTIDE SEQUENCE</scope>
    <source>
        <strain evidence="10">B245-2</strain>
    </source>
</reference>